<gene>
    <name evidence="1" type="ORF">MAR_019499</name>
</gene>
<evidence type="ECO:0000313" key="2">
    <source>
        <dbReference type="Proteomes" id="UP001164746"/>
    </source>
</evidence>
<proteinExistence type="predicted"/>
<protein>
    <submittedName>
        <fullName evidence="1">Uncharacterized protein</fullName>
    </submittedName>
</protein>
<sequence length="275" mass="30552">GHKKSFFHASATEAADNSVAIKEGQKKDIVSTLSSSHNMPVEKNRQVLVSIVDAIVLCGKENIALSTDGATLIAAFLGNLRVLNIQLDKMRGQGCDGAANMSGRFDFIVILIAVEYSGVVPLSKILQKENAIMFRLPQLDTGRDNDGTWDNLFTRAVVLAQQVGVEPLIPRNALRQKTVLMPQQQPYQTSGDETYNPFVDHLITELRDHLLVPHGRLRAQYLIPNRLVSWIMRLCSKSLQSLRLISTATRINSATKFDVEKLDGQQCLRKMSQLT</sequence>
<name>A0ABY7E2A5_MYAAR</name>
<evidence type="ECO:0000313" key="1">
    <source>
        <dbReference type="EMBL" id="WAR04130.1"/>
    </source>
</evidence>
<keyword evidence="2" id="KW-1185">Reference proteome</keyword>
<accession>A0ABY7E2A5</accession>
<organism evidence="1 2">
    <name type="scientific">Mya arenaria</name>
    <name type="common">Soft-shell clam</name>
    <dbReference type="NCBI Taxonomy" id="6604"/>
    <lineage>
        <taxon>Eukaryota</taxon>
        <taxon>Metazoa</taxon>
        <taxon>Spiralia</taxon>
        <taxon>Lophotrochozoa</taxon>
        <taxon>Mollusca</taxon>
        <taxon>Bivalvia</taxon>
        <taxon>Autobranchia</taxon>
        <taxon>Heteroconchia</taxon>
        <taxon>Euheterodonta</taxon>
        <taxon>Imparidentia</taxon>
        <taxon>Neoheterodontei</taxon>
        <taxon>Myida</taxon>
        <taxon>Myoidea</taxon>
        <taxon>Myidae</taxon>
        <taxon>Mya</taxon>
    </lineage>
</organism>
<dbReference type="Proteomes" id="UP001164746">
    <property type="component" value="Chromosome 5"/>
</dbReference>
<dbReference type="EMBL" id="CP111016">
    <property type="protein sequence ID" value="WAR04130.1"/>
    <property type="molecule type" value="Genomic_DNA"/>
</dbReference>
<reference evidence="1" key="1">
    <citation type="submission" date="2022-11" db="EMBL/GenBank/DDBJ databases">
        <title>Centuries of genome instability and evolution in soft-shell clam transmissible cancer (bioRxiv).</title>
        <authorList>
            <person name="Hart S.F.M."/>
            <person name="Yonemitsu M.A."/>
            <person name="Giersch R.M."/>
            <person name="Beal B.F."/>
            <person name="Arriagada G."/>
            <person name="Davis B.W."/>
            <person name="Ostrander E.A."/>
            <person name="Goff S.P."/>
            <person name="Metzger M.J."/>
        </authorList>
    </citation>
    <scope>NUCLEOTIDE SEQUENCE</scope>
    <source>
        <strain evidence="1">MELC-2E11</strain>
        <tissue evidence="1">Siphon/mantle</tissue>
    </source>
</reference>
<feature type="non-terminal residue" evidence="1">
    <location>
        <position position="1"/>
    </location>
</feature>